<proteinExistence type="predicted"/>
<dbReference type="PANTHER" id="PTHR35861:SF2">
    <property type="entry name" value="FELS-2 PROPHAGE PROTEIN"/>
    <property type="match status" value="1"/>
</dbReference>
<dbReference type="PANTHER" id="PTHR35861">
    <property type="match status" value="1"/>
</dbReference>
<organism evidence="1 2">
    <name type="scientific">Dorea longicatena</name>
    <dbReference type="NCBI Taxonomy" id="88431"/>
    <lineage>
        <taxon>Bacteria</taxon>
        <taxon>Bacillati</taxon>
        <taxon>Bacillota</taxon>
        <taxon>Clostridia</taxon>
        <taxon>Lachnospirales</taxon>
        <taxon>Lachnospiraceae</taxon>
        <taxon>Dorea</taxon>
    </lineage>
</organism>
<reference evidence="1 2" key="1">
    <citation type="submission" date="2015-09" db="EMBL/GenBank/DDBJ databases">
        <authorList>
            <consortium name="Pathogen Informatics"/>
        </authorList>
    </citation>
    <scope>NUCLEOTIDE SEQUENCE [LARGE SCALE GENOMIC DNA]</scope>
    <source>
        <strain evidence="1 2">2789STDY5608866</strain>
    </source>
</reference>
<protein>
    <submittedName>
        <fullName evidence="1">Phage tail sheath protein</fullName>
    </submittedName>
</protein>
<dbReference type="Proteomes" id="UP000095439">
    <property type="component" value="Unassembled WGS sequence"/>
</dbReference>
<evidence type="ECO:0000313" key="1">
    <source>
        <dbReference type="EMBL" id="CUN41539.1"/>
    </source>
</evidence>
<accession>A0A173WPQ5</accession>
<dbReference type="InterPro" id="IPR052042">
    <property type="entry name" value="Tail_sheath_structural"/>
</dbReference>
<dbReference type="AlphaFoldDB" id="A0A173WPQ5"/>
<gene>
    <name evidence="1" type="ORF">ERS852423_00386</name>
</gene>
<sequence length="483" mass="52381">MAYNHGVRVKEQATSLVAPVTGTAGLQVIIGTAPVNLAADPYKATNVPMIAYSFSEAVEQVGYSDDFKNYTLCQSMDACFRVLNVAPIILINVLDPKKHKKANEEQTVNVEKMQATVKVAGILADTVEVKANEATLTAGTDYITTFDDDGYLVITLTAGGKGASAKTLTVNSTSIDPTAVTESDIIGGYNASTGAETGMELIRHIYPKFSMTPGLLLAPGWTQKPNVGIALAAKCEEINGVFTCECILDIDTAEATKYTDCNDWKNKNGYTNKHAALLWPQVKVGTKQYAYSAIFGALTAYTDASNDDVPNLSPSNKLIGITGLCLEDGTEVTLDQPQANLLNGQGIITAINDSGWKSWGNNTACYPANTDPKDRWFCCRRFFSWWGNSFILTYKQKVDEPGNYRLIESIVDSENIRGNSYVSQGKCAGARIEFSEDENPVTDILNGKIQFHQYLAPYVPAEDILNILEFDPDMLSAALNGGE</sequence>
<name>A0A173WPQ5_9FIRM</name>
<evidence type="ECO:0000313" key="2">
    <source>
        <dbReference type="Proteomes" id="UP000095439"/>
    </source>
</evidence>
<dbReference type="RefSeq" id="WP_008396664.1">
    <property type="nucleotide sequence ID" value="NZ_CABIWY010000001.1"/>
</dbReference>
<dbReference type="EMBL" id="CYYY01000001">
    <property type="protein sequence ID" value="CUN41539.1"/>
    <property type="molecule type" value="Genomic_DNA"/>
</dbReference>